<evidence type="ECO:0000259" key="16">
    <source>
        <dbReference type="PROSITE" id="PS50885"/>
    </source>
</evidence>
<dbReference type="SUPFAM" id="SSF55874">
    <property type="entry name" value="ATPase domain of HSP90 chaperone/DNA topoisomerase II/histidine kinase"/>
    <property type="match status" value="1"/>
</dbReference>
<evidence type="ECO:0000256" key="9">
    <source>
        <dbReference type="ARBA" id="ARBA00022777"/>
    </source>
</evidence>
<dbReference type="PROSITE" id="PS50109">
    <property type="entry name" value="HIS_KIN"/>
    <property type="match status" value="1"/>
</dbReference>
<dbReference type="AlphaFoldDB" id="A0A940NRM5"/>
<evidence type="ECO:0000256" key="10">
    <source>
        <dbReference type="ARBA" id="ARBA00022840"/>
    </source>
</evidence>
<keyword evidence="13 14" id="KW-0472">Membrane</keyword>
<dbReference type="Gene3D" id="3.30.565.10">
    <property type="entry name" value="Histidine kinase-like ATPase, C-terminal domain"/>
    <property type="match status" value="1"/>
</dbReference>
<dbReference type="InterPro" id="IPR003660">
    <property type="entry name" value="HAMP_dom"/>
</dbReference>
<dbReference type="GO" id="GO:0000155">
    <property type="term" value="F:phosphorelay sensor kinase activity"/>
    <property type="evidence" value="ECO:0007669"/>
    <property type="project" value="InterPro"/>
</dbReference>
<dbReference type="PROSITE" id="PS50885">
    <property type="entry name" value="HAMP"/>
    <property type="match status" value="1"/>
</dbReference>
<dbReference type="SUPFAM" id="SSF47384">
    <property type="entry name" value="Homodimeric domain of signal transducing histidine kinase"/>
    <property type="match status" value="1"/>
</dbReference>
<dbReference type="PANTHER" id="PTHR45528:SF1">
    <property type="entry name" value="SENSOR HISTIDINE KINASE CPXA"/>
    <property type="match status" value="1"/>
</dbReference>
<protein>
    <recommendedName>
        <fullName evidence="3">histidine kinase</fullName>
        <ecNumber evidence="3">2.7.13.3</ecNumber>
    </recommendedName>
</protein>
<dbReference type="InterPro" id="IPR003594">
    <property type="entry name" value="HATPase_dom"/>
</dbReference>
<evidence type="ECO:0000256" key="11">
    <source>
        <dbReference type="ARBA" id="ARBA00022989"/>
    </source>
</evidence>
<dbReference type="InterPro" id="IPR003661">
    <property type="entry name" value="HisK_dim/P_dom"/>
</dbReference>
<dbReference type="FunFam" id="3.30.565.10:FF:000006">
    <property type="entry name" value="Sensor histidine kinase WalK"/>
    <property type="match status" value="1"/>
</dbReference>
<evidence type="ECO:0000256" key="7">
    <source>
        <dbReference type="ARBA" id="ARBA00022692"/>
    </source>
</evidence>
<accession>A0A940NRM5</accession>
<dbReference type="EMBL" id="JAGIYQ010000006">
    <property type="protein sequence ID" value="MBP0725591.1"/>
    <property type="molecule type" value="Genomic_DNA"/>
</dbReference>
<dbReference type="Pfam" id="PF02518">
    <property type="entry name" value="HATPase_c"/>
    <property type="match status" value="1"/>
</dbReference>
<dbReference type="PANTHER" id="PTHR45528">
    <property type="entry name" value="SENSOR HISTIDINE KINASE CPXA"/>
    <property type="match status" value="1"/>
</dbReference>
<keyword evidence="7 14" id="KW-0812">Transmembrane</keyword>
<dbReference type="Pfam" id="PF00672">
    <property type="entry name" value="HAMP"/>
    <property type="match status" value="1"/>
</dbReference>
<dbReference type="EC" id="2.7.13.3" evidence="3"/>
<dbReference type="Proteomes" id="UP000682134">
    <property type="component" value="Unassembled WGS sequence"/>
</dbReference>
<feature type="transmembrane region" description="Helical" evidence="14">
    <location>
        <begin position="169"/>
        <end position="190"/>
    </location>
</feature>
<evidence type="ECO:0000256" key="2">
    <source>
        <dbReference type="ARBA" id="ARBA00004651"/>
    </source>
</evidence>
<evidence type="ECO:0000313" key="17">
    <source>
        <dbReference type="EMBL" id="MBP0725591.1"/>
    </source>
</evidence>
<evidence type="ECO:0000256" key="3">
    <source>
        <dbReference type="ARBA" id="ARBA00012438"/>
    </source>
</evidence>
<keyword evidence="5" id="KW-0597">Phosphoprotein</keyword>
<name>A0A940NRM5_9BACI</name>
<gene>
    <name evidence="17" type="ORF">J5Y03_10460</name>
</gene>
<dbReference type="InterPro" id="IPR036890">
    <property type="entry name" value="HATPase_C_sf"/>
</dbReference>
<comment type="caution">
    <text evidence="17">The sequence shown here is derived from an EMBL/GenBank/DDBJ whole genome shotgun (WGS) entry which is preliminary data.</text>
</comment>
<dbReference type="InterPro" id="IPR005467">
    <property type="entry name" value="His_kinase_dom"/>
</dbReference>
<dbReference type="InterPro" id="IPR036097">
    <property type="entry name" value="HisK_dim/P_sf"/>
</dbReference>
<dbReference type="GO" id="GO:0005524">
    <property type="term" value="F:ATP binding"/>
    <property type="evidence" value="ECO:0007669"/>
    <property type="project" value="UniProtKB-KW"/>
</dbReference>
<keyword evidence="18" id="KW-1185">Reference proteome</keyword>
<dbReference type="RefSeq" id="WP_209405332.1">
    <property type="nucleotide sequence ID" value="NZ_JAGIYQ010000006.1"/>
</dbReference>
<organism evidence="17 18">
    <name type="scientific">Gottfriedia endophytica</name>
    <dbReference type="NCBI Taxonomy" id="2820819"/>
    <lineage>
        <taxon>Bacteria</taxon>
        <taxon>Bacillati</taxon>
        <taxon>Bacillota</taxon>
        <taxon>Bacilli</taxon>
        <taxon>Bacillales</taxon>
        <taxon>Bacillaceae</taxon>
        <taxon>Gottfriedia</taxon>
    </lineage>
</organism>
<evidence type="ECO:0000313" key="18">
    <source>
        <dbReference type="Proteomes" id="UP000682134"/>
    </source>
</evidence>
<dbReference type="Gene3D" id="6.10.340.10">
    <property type="match status" value="1"/>
</dbReference>
<reference evidence="17" key="1">
    <citation type="submission" date="2021-04" db="EMBL/GenBank/DDBJ databases">
        <title>Genome seq and assembly of Bacillus sp.</title>
        <authorList>
            <person name="Chhetri G."/>
        </authorList>
    </citation>
    <scope>NUCLEOTIDE SEQUENCE</scope>
    <source>
        <strain evidence="17">RG28</strain>
    </source>
</reference>
<dbReference type="SMART" id="SM00388">
    <property type="entry name" value="HisKA"/>
    <property type="match status" value="1"/>
</dbReference>
<evidence type="ECO:0000256" key="1">
    <source>
        <dbReference type="ARBA" id="ARBA00000085"/>
    </source>
</evidence>
<dbReference type="InterPro" id="IPR050398">
    <property type="entry name" value="HssS/ArlS-like"/>
</dbReference>
<keyword evidence="9" id="KW-0418">Kinase</keyword>
<evidence type="ECO:0000256" key="8">
    <source>
        <dbReference type="ARBA" id="ARBA00022741"/>
    </source>
</evidence>
<dbReference type="FunFam" id="1.10.287.130:FF:000001">
    <property type="entry name" value="Two-component sensor histidine kinase"/>
    <property type="match status" value="1"/>
</dbReference>
<feature type="transmembrane region" description="Helical" evidence="14">
    <location>
        <begin position="14"/>
        <end position="37"/>
    </location>
</feature>
<keyword evidence="10" id="KW-0067">ATP-binding</keyword>
<dbReference type="GO" id="GO:0005886">
    <property type="term" value="C:plasma membrane"/>
    <property type="evidence" value="ECO:0007669"/>
    <property type="project" value="UniProtKB-SubCell"/>
</dbReference>
<dbReference type="SMART" id="SM00387">
    <property type="entry name" value="HATPase_c"/>
    <property type="match status" value="1"/>
</dbReference>
<dbReference type="SUPFAM" id="SSF158472">
    <property type="entry name" value="HAMP domain-like"/>
    <property type="match status" value="1"/>
</dbReference>
<evidence type="ECO:0000256" key="13">
    <source>
        <dbReference type="ARBA" id="ARBA00023136"/>
    </source>
</evidence>
<feature type="domain" description="HAMP" evidence="16">
    <location>
        <begin position="191"/>
        <end position="243"/>
    </location>
</feature>
<dbReference type="Pfam" id="PF00512">
    <property type="entry name" value="HisKA"/>
    <property type="match status" value="1"/>
</dbReference>
<evidence type="ECO:0000256" key="12">
    <source>
        <dbReference type="ARBA" id="ARBA00023012"/>
    </source>
</evidence>
<dbReference type="SMART" id="SM00304">
    <property type="entry name" value="HAMP"/>
    <property type="match status" value="1"/>
</dbReference>
<comment type="subcellular location">
    <subcellularLocation>
        <location evidence="2">Cell membrane</location>
        <topology evidence="2">Multi-pass membrane protein</topology>
    </subcellularLocation>
</comment>
<keyword evidence="11 14" id="KW-1133">Transmembrane helix</keyword>
<dbReference type="PRINTS" id="PR00344">
    <property type="entry name" value="BCTRLSENSOR"/>
</dbReference>
<evidence type="ECO:0000256" key="4">
    <source>
        <dbReference type="ARBA" id="ARBA00022475"/>
    </source>
</evidence>
<dbReference type="Gene3D" id="1.10.287.130">
    <property type="match status" value="1"/>
</dbReference>
<proteinExistence type="predicted"/>
<evidence type="ECO:0000256" key="14">
    <source>
        <dbReference type="SAM" id="Phobius"/>
    </source>
</evidence>
<keyword evidence="6" id="KW-0808">Transferase</keyword>
<keyword evidence="4" id="KW-1003">Cell membrane</keyword>
<feature type="domain" description="Histidine kinase" evidence="15">
    <location>
        <begin position="251"/>
        <end position="466"/>
    </location>
</feature>
<dbReference type="InterPro" id="IPR004358">
    <property type="entry name" value="Sig_transdc_His_kin-like_C"/>
</dbReference>
<dbReference type="CDD" id="cd06225">
    <property type="entry name" value="HAMP"/>
    <property type="match status" value="1"/>
</dbReference>
<evidence type="ECO:0000259" key="15">
    <source>
        <dbReference type="PROSITE" id="PS50109"/>
    </source>
</evidence>
<evidence type="ECO:0000256" key="5">
    <source>
        <dbReference type="ARBA" id="ARBA00022553"/>
    </source>
</evidence>
<keyword evidence="8" id="KW-0547">Nucleotide-binding</keyword>
<dbReference type="CDD" id="cd00082">
    <property type="entry name" value="HisKA"/>
    <property type="match status" value="1"/>
</dbReference>
<comment type="catalytic activity">
    <reaction evidence="1">
        <text>ATP + protein L-histidine = ADP + protein N-phospho-L-histidine.</text>
        <dbReference type="EC" id="2.7.13.3"/>
    </reaction>
</comment>
<sequence length="466" mass="53109">MKRIVTGLSFLQKLWLTICFIVLCTVLFFFLMFQFAYKQLYVSYVQTTLINEGKGLVERYHNLGDNKKFIEFLNSYDKVSNASVLYISNPRDLSACLPYNVHHESFITEDDRETLLKDKVISKTGYVDRFKRNIVGVVVPILKGENLEGIIYLSVPLKSITELVNQSKWLLVFSTFFFSTIVLLIGRRIIQQMIKPLSKMEQISYKMAKGDYSERMTSITGDEIGKLALAFNSMSDSLQREDENRKDFLANVSHELRTPLSYVSGYSEAILDGVVKEDELKHYVGIIHSEASRMQRLVRDLLDLASLEGEQFPLQKAPNVLSQIIEEAITPYLNSLKEKQITVIKNIDDSIIANLDADRFSQVIHNVISNAIRYSPIGKSIYVTLKETDSIYIEIQDEGKGVPKEQIEHLGERFHRVEQARSRKEGGTGLGLAIAKQIVELHDGKILFTSEPNHGLKVLIILPIFE</sequence>
<keyword evidence="12" id="KW-0902">Two-component regulatory system</keyword>
<evidence type="ECO:0000256" key="6">
    <source>
        <dbReference type="ARBA" id="ARBA00022679"/>
    </source>
</evidence>